<keyword evidence="4" id="KW-1185">Reference proteome</keyword>
<gene>
    <name evidence="3" type="ORF">V3851_05565</name>
</gene>
<comment type="caution">
    <text evidence="3">The sequence shown here is derived from an EMBL/GenBank/DDBJ whole genome shotgun (WGS) entry which is preliminary data.</text>
</comment>
<evidence type="ECO:0000313" key="3">
    <source>
        <dbReference type="EMBL" id="MEF2965294.1"/>
    </source>
</evidence>
<keyword evidence="1" id="KW-0472">Membrane</keyword>
<accession>A0ABU7VQW7</accession>
<reference evidence="3 4" key="1">
    <citation type="submission" date="2024-02" db="EMBL/GenBank/DDBJ databases">
        <title>A nitrogen-fixing paenibacillus bacterium.</title>
        <authorList>
            <person name="Zhang W.L."/>
            <person name="Chen S.F."/>
        </authorList>
    </citation>
    <scope>NUCLEOTIDE SEQUENCE [LARGE SCALE GENOMIC DNA]</scope>
    <source>
        <strain evidence="3 4">M1</strain>
    </source>
</reference>
<keyword evidence="1" id="KW-0812">Transmembrane</keyword>
<evidence type="ECO:0000313" key="4">
    <source>
        <dbReference type="Proteomes" id="UP001306950"/>
    </source>
</evidence>
<dbReference type="RefSeq" id="WP_331845528.1">
    <property type="nucleotide sequence ID" value="NZ_JAZHPZ010000002.1"/>
</dbReference>
<name>A0ABU7VQW7_9BACL</name>
<dbReference type="Proteomes" id="UP001306950">
    <property type="component" value="Unassembled WGS sequence"/>
</dbReference>
<proteinExistence type="predicted"/>
<dbReference type="EMBL" id="JAZHPZ010000002">
    <property type="protein sequence ID" value="MEF2965294.1"/>
    <property type="molecule type" value="Genomic_DNA"/>
</dbReference>
<keyword evidence="1" id="KW-1133">Transmembrane helix</keyword>
<dbReference type="Gene3D" id="3.40.190.10">
    <property type="entry name" value="Periplasmic binding protein-like II"/>
    <property type="match status" value="1"/>
</dbReference>
<dbReference type="InterPro" id="IPR001623">
    <property type="entry name" value="DnaJ_domain"/>
</dbReference>
<dbReference type="PROSITE" id="PS50076">
    <property type="entry name" value="DNAJ_2"/>
    <property type="match status" value="1"/>
</dbReference>
<evidence type="ECO:0000259" key="2">
    <source>
        <dbReference type="PROSITE" id="PS50076"/>
    </source>
</evidence>
<protein>
    <submittedName>
        <fullName evidence="3">Molecular chaperone DnaJ</fullName>
    </submittedName>
</protein>
<feature type="domain" description="J" evidence="2">
    <location>
        <begin position="6"/>
        <end position="82"/>
    </location>
</feature>
<sequence>MDDLKKAYELLGLPENASREEVERAFEIVLRKSRSRQTDAEDANEAGESEYEQKLRAYKTIIGYEDRNKIEEASRQRFKKWGKFAGTAEKIDDFFRIYKTRVIIGVIAVIAVIVGITALVNYREEQKRLAALPPVDLSVMFVGNYASDENQGGDEGLEQFMTAQFPEWKRIELTLTYVPSQSESMTQVDMAYQQKAFALLATERPDVYILDQGTFDWLANSGVFENLDSLAASDLKPLLQEDNIIKGRAEEDTEDHVYGIKVTDSPMAKELPLFMQDMIITIRSGGENRDKALHFIERYLESEAAAQ</sequence>
<feature type="transmembrane region" description="Helical" evidence="1">
    <location>
        <begin position="102"/>
        <end position="122"/>
    </location>
</feature>
<evidence type="ECO:0000256" key="1">
    <source>
        <dbReference type="SAM" id="Phobius"/>
    </source>
</evidence>
<organism evidence="3 4">
    <name type="scientific">Paenibacillus haidiansis</name>
    <dbReference type="NCBI Taxonomy" id="1574488"/>
    <lineage>
        <taxon>Bacteria</taxon>
        <taxon>Bacillati</taxon>
        <taxon>Bacillota</taxon>
        <taxon>Bacilli</taxon>
        <taxon>Bacillales</taxon>
        <taxon>Paenibacillaceae</taxon>
        <taxon>Paenibacillus</taxon>
    </lineage>
</organism>